<dbReference type="InterPro" id="IPR036047">
    <property type="entry name" value="F-box-like_dom_sf"/>
</dbReference>
<evidence type="ECO:0000313" key="3">
    <source>
        <dbReference type="Proteomes" id="UP000298030"/>
    </source>
</evidence>
<dbReference type="Proteomes" id="UP000298030">
    <property type="component" value="Unassembled WGS sequence"/>
</dbReference>
<reference evidence="2 3" key="1">
    <citation type="journal article" date="2019" name="Nat. Ecol. Evol.">
        <title>Megaphylogeny resolves global patterns of mushroom evolution.</title>
        <authorList>
            <person name="Varga T."/>
            <person name="Krizsan K."/>
            <person name="Foldi C."/>
            <person name="Dima B."/>
            <person name="Sanchez-Garcia M."/>
            <person name="Sanchez-Ramirez S."/>
            <person name="Szollosi G.J."/>
            <person name="Szarkandi J.G."/>
            <person name="Papp V."/>
            <person name="Albert L."/>
            <person name="Andreopoulos W."/>
            <person name="Angelini C."/>
            <person name="Antonin V."/>
            <person name="Barry K.W."/>
            <person name="Bougher N.L."/>
            <person name="Buchanan P."/>
            <person name="Buyck B."/>
            <person name="Bense V."/>
            <person name="Catcheside P."/>
            <person name="Chovatia M."/>
            <person name="Cooper J."/>
            <person name="Damon W."/>
            <person name="Desjardin D."/>
            <person name="Finy P."/>
            <person name="Geml J."/>
            <person name="Haridas S."/>
            <person name="Hughes K."/>
            <person name="Justo A."/>
            <person name="Karasinski D."/>
            <person name="Kautmanova I."/>
            <person name="Kiss B."/>
            <person name="Kocsube S."/>
            <person name="Kotiranta H."/>
            <person name="LaButti K.M."/>
            <person name="Lechner B.E."/>
            <person name="Liimatainen K."/>
            <person name="Lipzen A."/>
            <person name="Lukacs Z."/>
            <person name="Mihaltcheva S."/>
            <person name="Morgado L.N."/>
            <person name="Niskanen T."/>
            <person name="Noordeloos M.E."/>
            <person name="Ohm R.A."/>
            <person name="Ortiz-Santana B."/>
            <person name="Ovrebo C."/>
            <person name="Racz N."/>
            <person name="Riley R."/>
            <person name="Savchenko A."/>
            <person name="Shiryaev A."/>
            <person name="Soop K."/>
            <person name="Spirin V."/>
            <person name="Szebenyi C."/>
            <person name="Tomsovsky M."/>
            <person name="Tulloss R.E."/>
            <person name="Uehling J."/>
            <person name="Grigoriev I.V."/>
            <person name="Vagvolgyi C."/>
            <person name="Papp T."/>
            <person name="Martin F.M."/>
            <person name="Miettinen O."/>
            <person name="Hibbett D.S."/>
            <person name="Nagy L.G."/>
        </authorList>
    </citation>
    <scope>NUCLEOTIDE SEQUENCE [LARGE SCALE GENOMIC DNA]</scope>
    <source>
        <strain evidence="2 3">FP101781</strain>
    </source>
</reference>
<dbReference type="AlphaFoldDB" id="A0A4Y7STI9"/>
<accession>A0A4Y7STI9</accession>
<dbReference type="SUPFAM" id="SSF81383">
    <property type="entry name" value="F-box domain"/>
    <property type="match status" value="1"/>
</dbReference>
<feature type="domain" description="F-box" evidence="1">
    <location>
        <begin position="2"/>
        <end position="52"/>
    </location>
</feature>
<evidence type="ECO:0000313" key="2">
    <source>
        <dbReference type="EMBL" id="TEB25176.1"/>
    </source>
</evidence>
<name>A0A4Y7STI9_COPMI</name>
<protein>
    <recommendedName>
        <fullName evidence="1">F-box domain-containing protein</fullName>
    </recommendedName>
</protein>
<evidence type="ECO:0000259" key="1">
    <source>
        <dbReference type="Pfam" id="PF12937"/>
    </source>
</evidence>
<dbReference type="EMBL" id="QPFP01000059">
    <property type="protein sequence ID" value="TEB25176.1"/>
    <property type="molecule type" value="Genomic_DNA"/>
</dbReference>
<gene>
    <name evidence="2" type="ORF">FA13DRAFT_1189121</name>
</gene>
<dbReference type="Pfam" id="PF12937">
    <property type="entry name" value="F-box-like"/>
    <property type="match status" value="1"/>
</dbReference>
<comment type="caution">
    <text evidence="2">The sequence shown here is derived from an EMBL/GenBank/DDBJ whole genome shotgun (WGS) entry which is preliminary data.</text>
</comment>
<dbReference type="Gene3D" id="1.20.1280.50">
    <property type="match status" value="1"/>
</dbReference>
<sequence length="201" mass="22824">MPDLPPEIFWTIFELAGVSEGRPSVLFTVAAVCKEWKQLIYFNPRPWATLCCNVPEKQTAEDVAGLISRWFGRPGSHLLTLELNSGFQANSRPIALTRFLVRQLRWKSMTFGTNSTPFNAGPFPDTWLHQLFEEASMFTKAQGHSCWGDLRRLRVDQGKLRFREYMKLPLAQIPLNLRASDVRGARARAGAGPGLTWYKRG</sequence>
<keyword evidence="3" id="KW-1185">Reference proteome</keyword>
<proteinExistence type="predicted"/>
<organism evidence="2 3">
    <name type="scientific">Coprinellus micaceus</name>
    <name type="common">Glistening ink-cap mushroom</name>
    <name type="synonym">Coprinus micaceus</name>
    <dbReference type="NCBI Taxonomy" id="71717"/>
    <lineage>
        <taxon>Eukaryota</taxon>
        <taxon>Fungi</taxon>
        <taxon>Dikarya</taxon>
        <taxon>Basidiomycota</taxon>
        <taxon>Agaricomycotina</taxon>
        <taxon>Agaricomycetes</taxon>
        <taxon>Agaricomycetidae</taxon>
        <taxon>Agaricales</taxon>
        <taxon>Agaricineae</taxon>
        <taxon>Psathyrellaceae</taxon>
        <taxon>Coprinellus</taxon>
    </lineage>
</organism>
<dbReference type="InterPro" id="IPR001810">
    <property type="entry name" value="F-box_dom"/>
</dbReference>